<proteinExistence type="predicted"/>
<keyword evidence="2" id="KW-1185">Reference proteome</keyword>
<dbReference type="Proteomes" id="UP001358193">
    <property type="component" value="Segment"/>
</dbReference>
<evidence type="ECO:0000313" key="1">
    <source>
        <dbReference type="EMBL" id="WQJ53361.1"/>
    </source>
</evidence>
<sequence length="54" mass="6140">MVDKIFYKGIEISKSDITVEWTNHWGKTKNGDIDDFAADYAEDRVSEAEAGEGW</sequence>
<name>A0ABZ0Z2H1_9CAUD</name>
<organism evidence="1 2">
    <name type="scientific">phage Lak_Megaphage_Sonny</name>
    <dbReference type="NCBI Taxonomy" id="3109229"/>
    <lineage>
        <taxon>Viruses</taxon>
        <taxon>Duplodnaviria</taxon>
        <taxon>Heunggongvirae</taxon>
        <taxon>Uroviricota</taxon>
        <taxon>Caudoviricetes</taxon>
        <taxon>Caudoviricetes code 15 clade</taxon>
    </lineage>
</organism>
<protein>
    <submittedName>
        <fullName evidence="1">Uncharacterized protein</fullName>
    </submittedName>
</protein>
<accession>A0ABZ0Z2H1</accession>
<dbReference type="EMBL" id="OR769223">
    <property type="protein sequence ID" value="WQJ53361.1"/>
    <property type="molecule type" value="Genomic_DNA"/>
</dbReference>
<evidence type="ECO:0000313" key="2">
    <source>
        <dbReference type="Proteomes" id="UP001358193"/>
    </source>
</evidence>
<reference evidence="1 2" key="1">
    <citation type="submission" date="2023-11" db="EMBL/GenBank/DDBJ databases">
        <authorList>
            <person name="Cook R."/>
            <person name="Crisci M."/>
            <person name="Pye H."/>
            <person name="Adriaenssens E."/>
            <person name="Santini J."/>
        </authorList>
    </citation>
    <scope>NUCLEOTIDE SEQUENCE [LARGE SCALE GENOMIC DNA]</scope>
    <source>
        <strain evidence="1">Lak_Megaphage_Sonny</strain>
    </source>
</reference>